<feature type="compositionally biased region" description="Low complexity" evidence="1">
    <location>
        <begin position="1"/>
        <end position="49"/>
    </location>
</feature>
<protein>
    <submittedName>
        <fullName evidence="2">Uncharacterized protein</fullName>
    </submittedName>
</protein>
<dbReference type="AlphaFoldDB" id="A0A2S7INX6"/>
<comment type="caution">
    <text evidence="2">The sequence shown here is derived from an EMBL/GenBank/DDBJ whole genome shotgun (WGS) entry which is preliminary data.</text>
</comment>
<dbReference type="Proteomes" id="UP000239590">
    <property type="component" value="Unassembled WGS sequence"/>
</dbReference>
<accession>A0A2S7INX6</accession>
<reference evidence="3" key="1">
    <citation type="submission" date="2018-02" db="EMBL/GenBank/DDBJ databases">
        <title>Genome sequencing of Solimonas sp. HR-BB.</title>
        <authorList>
            <person name="Lee Y."/>
            <person name="Jeon C.O."/>
        </authorList>
    </citation>
    <scope>NUCLEOTIDE SEQUENCE [LARGE SCALE GENOMIC DNA]</scope>
    <source>
        <strain evidence="3">HR-U</strain>
    </source>
</reference>
<feature type="region of interest" description="Disordered" evidence="1">
    <location>
        <begin position="1"/>
        <end position="90"/>
    </location>
</feature>
<feature type="compositionally biased region" description="Basic and acidic residues" evidence="1">
    <location>
        <begin position="81"/>
        <end position="90"/>
    </location>
</feature>
<dbReference type="EMBL" id="PTRA01000001">
    <property type="protein sequence ID" value="PQA59318.1"/>
    <property type="molecule type" value="Genomic_DNA"/>
</dbReference>
<evidence type="ECO:0000313" key="3">
    <source>
        <dbReference type="Proteomes" id="UP000239590"/>
    </source>
</evidence>
<dbReference type="RefSeq" id="WP_104710717.1">
    <property type="nucleotide sequence ID" value="NZ_PTRA01000001.1"/>
</dbReference>
<evidence type="ECO:0000256" key="1">
    <source>
        <dbReference type="SAM" id="MobiDB-lite"/>
    </source>
</evidence>
<name>A0A2S7INX6_9BACT</name>
<proteinExistence type="predicted"/>
<keyword evidence="3" id="KW-1185">Reference proteome</keyword>
<organism evidence="2 3">
    <name type="scientific">Siphonobacter curvatus</name>
    <dbReference type="NCBI Taxonomy" id="2094562"/>
    <lineage>
        <taxon>Bacteria</taxon>
        <taxon>Pseudomonadati</taxon>
        <taxon>Bacteroidota</taxon>
        <taxon>Cytophagia</taxon>
        <taxon>Cytophagales</taxon>
        <taxon>Cytophagaceae</taxon>
        <taxon>Siphonobacter</taxon>
    </lineage>
</organism>
<feature type="compositionally biased region" description="Gly residues" evidence="1">
    <location>
        <begin position="50"/>
        <end position="65"/>
    </location>
</feature>
<gene>
    <name evidence="2" type="ORF">C5O19_06605</name>
</gene>
<feature type="compositionally biased region" description="Polar residues" evidence="1">
    <location>
        <begin position="70"/>
        <end position="80"/>
    </location>
</feature>
<sequence length="90" mass="9742">MENQQNQSGQQQGSDENQTNRNQNQGNQQAQQAGQNQSQQGAEPNRGSGNQSGRGAGNGGIGTGEYEGTDQNNETPQRDSYTQEERTSRL</sequence>
<evidence type="ECO:0000313" key="2">
    <source>
        <dbReference type="EMBL" id="PQA59318.1"/>
    </source>
</evidence>